<dbReference type="Pfam" id="PF17166">
    <property type="entry name" value="DUF5126"/>
    <property type="match status" value="1"/>
</dbReference>
<dbReference type="Pfam" id="PF16323">
    <property type="entry name" value="DUF4959"/>
    <property type="match status" value="1"/>
</dbReference>
<accession>A0ABS9SGU4</accession>
<keyword evidence="5" id="KW-1185">Reference proteome</keyword>
<dbReference type="RefSeq" id="WP_240826951.1">
    <property type="nucleotide sequence ID" value="NZ_JAKWBL010000001.1"/>
</dbReference>
<dbReference type="Proteomes" id="UP001202248">
    <property type="component" value="Unassembled WGS sequence"/>
</dbReference>
<reference evidence="4 5" key="1">
    <citation type="submission" date="2022-02" db="EMBL/GenBank/DDBJ databases">
        <authorList>
            <person name="Min J."/>
        </authorList>
    </citation>
    <scope>NUCLEOTIDE SEQUENCE [LARGE SCALE GENOMIC DNA]</scope>
    <source>
        <strain evidence="4 5">GR10-1</strain>
    </source>
</reference>
<dbReference type="EMBL" id="JAKWBL010000001">
    <property type="protein sequence ID" value="MCH5597572.1"/>
    <property type="molecule type" value="Genomic_DNA"/>
</dbReference>
<feature type="domain" description="DUF4959" evidence="1">
    <location>
        <begin position="23"/>
        <end position="126"/>
    </location>
</feature>
<gene>
    <name evidence="4" type="ORF">MKP09_06460</name>
</gene>
<protein>
    <submittedName>
        <fullName evidence="4">DUF4959 domain-containing protein</fullName>
    </submittedName>
</protein>
<feature type="domain" description="DUF5000" evidence="2">
    <location>
        <begin position="263"/>
        <end position="396"/>
    </location>
</feature>
<proteinExistence type="predicted"/>
<evidence type="ECO:0000313" key="4">
    <source>
        <dbReference type="EMBL" id="MCH5597572.1"/>
    </source>
</evidence>
<dbReference type="InterPro" id="IPR033431">
    <property type="entry name" value="DUF5126"/>
</dbReference>
<organism evidence="4 5">
    <name type="scientific">Niabella ginsengisoli</name>
    <dbReference type="NCBI Taxonomy" id="522298"/>
    <lineage>
        <taxon>Bacteria</taxon>
        <taxon>Pseudomonadati</taxon>
        <taxon>Bacteroidota</taxon>
        <taxon>Chitinophagia</taxon>
        <taxon>Chitinophagales</taxon>
        <taxon>Chitinophagaceae</taxon>
        <taxon>Niabella</taxon>
    </lineage>
</organism>
<evidence type="ECO:0000259" key="1">
    <source>
        <dbReference type="Pfam" id="PF16323"/>
    </source>
</evidence>
<sequence>MSKHKNIYAIALLLFIIAGGFFCKRQDMLTYTNDNAPAPTMVTNIKTGGMPGGAFITYSVPSDYNLLYVKAEYEIRPGVKQETKVSYFKDSLFVEGFGDTQPRQITIKSIGRNGKESDPQIVDVTPLQPPLLTTFEELTLKETFGGAAIKFKNLSRANLAFVVLADSTGNGAWYTVNTFYSKADSGAYAVRGFDPVTTKFAVYIRDRWNNKSDTLLRNFIPLAEVQIDKSKFQELSLPNDNAGPHTFGGATRYMRFLWDNGTQIFHTAPSQGIPASFTFDMGEPVVLSRFKFFHREGVANAYNSGDPKVFEFWGSNNPSLDGNWASWDSIGRFNSFKPSGLPLGQASAEDLKFAVEDGEDFDMPIGIPPYRYLRVKILEIWGGVSYFYIREYTFWGAPSE</sequence>
<feature type="domain" description="DUF5126" evidence="3">
    <location>
        <begin position="127"/>
        <end position="230"/>
    </location>
</feature>
<dbReference type="Gene3D" id="2.60.120.260">
    <property type="entry name" value="Galactose-binding domain-like"/>
    <property type="match status" value="1"/>
</dbReference>
<dbReference type="InterPro" id="IPR032164">
    <property type="entry name" value="DUF5000"/>
</dbReference>
<name>A0ABS9SGU4_9BACT</name>
<evidence type="ECO:0000313" key="5">
    <source>
        <dbReference type="Proteomes" id="UP001202248"/>
    </source>
</evidence>
<evidence type="ECO:0000259" key="3">
    <source>
        <dbReference type="Pfam" id="PF17166"/>
    </source>
</evidence>
<dbReference type="Pfam" id="PF16391">
    <property type="entry name" value="DUF5000"/>
    <property type="match status" value="1"/>
</dbReference>
<comment type="caution">
    <text evidence="4">The sequence shown here is derived from an EMBL/GenBank/DDBJ whole genome shotgun (WGS) entry which is preliminary data.</text>
</comment>
<dbReference type="InterPro" id="IPR032527">
    <property type="entry name" value="DUF4959"/>
</dbReference>
<evidence type="ECO:0000259" key="2">
    <source>
        <dbReference type="Pfam" id="PF16391"/>
    </source>
</evidence>